<dbReference type="EMBL" id="AP035884">
    <property type="protein sequence ID" value="BFP54552.1"/>
    <property type="molecule type" value="Genomic_DNA"/>
</dbReference>
<dbReference type="KEGG" id="stcm:SCMC78_43590"/>
<feature type="compositionally biased region" description="Basic and acidic residues" evidence="1">
    <location>
        <begin position="1"/>
        <end position="12"/>
    </location>
</feature>
<proteinExistence type="predicted"/>
<accession>A0AB33KFA8</accession>
<evidence type="ECO:0000256" key="1">
    <source>
        <dbReference type="SAM" id="MobiDB-lite"/>
    </source>
</evidence>
<feature type="region of interest" description="Disordered" evidence="1">
    <location>
        <begin position="1"/>
        <end position="64"/>
    </location>
</feature>
<sequence length="64" mass="7119">MGRDEEKDRGEDGVMAPPGISADERTEKGSPDRFDRPNSPHFPRSEQIPLRPVDGLRTVDNSVT</sequence>
<dbReference type="AlphaFoldDB" id="A0AB33KFA8"/>
<feature type="compositionally biased region" description="Basic and acidic residues" evidence="1">
    <location>
        <begin position="22"/>
        <end position="38"/>
    </location>
</feature>
<protein>
    <submittedName>
        <fullName evidence="2">Uncharacterized protein</fullName>
    </submittedName>
</protein>
<organism evidence="2">
    <name type="scientific">Streptomyces sp. CMC78</name>
    <dbReference type="NCBI Taxonomy" id="3231512"/>
    <lineage>
        <taxon>Bacteria</taxon>
        <taxon>Bacillati</taxon>
        <taxon>Actinomycetota</taxon>
        <taxon>Actinomycetes</taxon>
        <taxon>Kitasatosporales</taxon>
        <taxon>Streptomycetaceae</taxon>
        <taxon>Streptomyces</taxon>
    </lineage>
</organism>
<gene>
    <name evidence="2" type="ORF">SCMC78_43590</name>
</gene>
<evidence type="ECO:0000313" key="2">
    <source>
        <dbReference type="EMBL" id="BFP54552.1"/>
    </source>
</evidence>
<reference evidence="2" key="1">
    <citation type="submission" date="2024-07" db="EMBL/GenBank/DDBJ databases">
        <title>Complete genome sequences of cellulolytic bacteria, Kitasatospora sp. CMC57 and Streptomyces sp. CMC78, isolated from Japanese agricultural soil.</title>
        <authorList>
            <person name="Hashimoto T."/>
            <person name="Ito M."/>
            <person name="Iwamoto M."/>
            <person name="Fukahori D."/>
            <person name="Shoda T."/>
            <person name="Sakoda M."/>
            <person name="Morohoshi T."/>
            <person name="Mitsuboshi M."/>
            <person name="Nishizawa T."/>
        </authorList>
    </citation>
    <scope>NUCLEOTIDE SEQUENCE</scope>
    <source>
        <strain evidence="2">CMC78</strain>
    </source>
</reference>
<name>A0AB33KFA8_9ACTN</name>